<dbReference type="AlphaFoldDB" id="A0AAV2F3I1"/>
<gene>
    <name evidence="1" type="ORF">LTRI10_LOCUS33365</name>
</gene>
<evidence type="ECO:0000313" key="2">
    <source>
        <dbReference type="Proteomes" id="UP001497516"/>
    </source>
</evidence>
<proteinExistence type="predicted"/>
<reference evidence="1 2" key="1">
    <citation type="submission" date="2024-04" db="EMBL/GenBank/DDBJ databases">
        <authorList>
            <person name="Fracassetti M."/>
        </authorList>
    </citation>
    <scope>NUCLEOTIDE SEQUENCE [LARGE SCALE GENOMIC DNA]</scope>
</reference>
<dbReference type="Proteomes" id="UP001497516">
    <property type="component" value="Chromosome 6"/>
</dbReference>
<protein>
    <submittedName>
        <fullName evidence="1">Uncharacterized protein</fullName>
    </submittedName>
</protein>
<evidence type="ECO:0000313" key="1">
    <source>
        <dbReference type="EMBL" id="CAL1392744.1"/>
    </source>
</evidence>
<accession>A0AAV2F3I1</accession>
<name>A0AAV2F3I1_9ROSI</name>
<organism evidence="1 2">
    <name type="scientific">Linum trigynum</name>
    <dbReference type="NCBI Taxonomy" id="586398"/>
    <lineage>
        <taxon>Eukaryota</taxon>
        <taxon>Viridiplantae</taxon>
        <taxon>Streptophyta</taxon>
        <taxon>Embryophyta</taxon>
        <taxon>Tracheophyta</taxon>
        <taxon>Spermatophyta</taxon>
        <taxon>Magnoliopsida</taxon>
        <taxon>eudicotyledons</taxon>
        <taxon>Gunneridae</taxon>
        <taxon>Pentapetalae</taxon>
        <taxon>rosids</taxon>
        <taxon>fabids</taxon>
        <taxon>Malpighiales</taxon>
        <taxon>Linaceae</taxon>
        <taxon>Linum</taxon>
    </lineage>
</organism>
<sequence>MDDYIIELDGGSDCVHKSAGKRSLGFDRNIEYTSKDDLLKLGQFSYNSDQHPDDLDDQTYVEHAPYIDVAANVEPVGVAEEQQNCLSYNLYSCVFGLSNE</sequence>
<keyword evidence="2" id="KW-1185">Reference proteome</keyword>
<dbReference type="EMBL" id="OZ034819">
    <property type="protein sequence ID" value="CAL1392744.1"/>
    <property type="molecule type" value="Genomic_DNA"/>
</dbReference>